<evidence type="ECO:0000256" key="1">
    <source>
        <dbReference type="ARBA" id="ARBA00023098"/>
    </source>
</evidence>
<dbReference type="Proteomes" id="UP001549110">
    <property type="component" value="Unassembled WGS sequence"/>
</dbReference>
<feature type="active site" description="Proton acceptor" evidence="2">
    <location>
        <position position="263"/>
    </location>
</feature>
<keyword evidence="5" id="KW-1185">Reference proteome</keyword>
<comment type="caution">
    <text evidence="4">The sequence shown here is derived from an EMBL/GenBank/DDBJ whole genome shotgun (WGS) entry which is preliminary data.</text>
</comment>
<dbReference type="InterPro" id="IPR016035">
    <property type="entry name" value="Acyl_Trfase/lysoPLipase"/>
</dbReference>
<dbReference type="EMBL" id="JBEPLU010000001">
    <property type="protein sequence ID" value="MET3525633.1"/>
    <property type="molecule type" value="Genomic_DNA"/>
</dbReference>
<dbReference type="PROSITE" id="PS51257">
    <property type="entry name" value="PROKAR_LIPOPROTEIN"/>
    <property type="match status" value="1"/>
</dbReference>
<organism evidence="4 5">
    <name type="scientific">Phenylobacterium koreense</name>
    <dbReference type="NCBI Taxonomy" id="266125"/>
    <lineage>
        <taxon>Bacteria</taxon>
        <taxon>Pseudomonadati</taxon>
        <taxon>Pseudomonadota</taxon>
        <taxon>Alphaproteobacteria</taxon>
        <taxon>Caulobacterales</taxon>
        <taxon>Caulobacteraceae</taxon>
        <taxon>Phenylobacterium</taxon>
    </lineage>
</organism>
<dbReference type="RefSeq" id="WP_331928919.1">
    <property type="nucleotide sequence ID" value="NZ_JBEPLU010000001.1"/>
</dbReference>
<evidence type="ECO:0000313" key="5">
    <source>
        <dbReference type="Proteomes" id="UP001549110"/>
    </source>
</evidence>
<sequence>MASRRNGFTAREVRRLFGAAVLAAMLSGCASLSREDFSADEAHRALPPLAADIRFNAADEAAALAFTQRAQTERPGGDGQVDVLAISGGGADGAYGAGVMVGWTRAKTRPSFEVVTGVSTGALIAPFAFLGPAWDGKLKEAYAGGLASQVLQGRGLGVLFASSIYNPRHLRNLVEANCTPVMLHEIAQEHAKGRRLLIATTNLDSQQTVVWDMGAIASRGGPDALKLFREVLVASAAIPGVFPPVIIPIGEADGREIDELHVDGGVTAPFVSIPEGLYFWDAPDQERQRSRIFVLINGKIDPTFAVVRGGAPTILARAYDTMMKTNLRVHLAANRAFAERNGMEFSVSEIPREAESGSLNFQPESMKRLFKLGESRAVAGTAWTRLN</sequence>
<dbReference type="Gene3D" id="3.40.1090.10">
    <property type="entry name" value="Cytosolic phospholipase A2 catalytic domain"/>
    <property type="match status" value="1"/>
</dbReference>
<feature type="short sequence motif" description="DGA/G" evidence="2">
    <location>
        <begin position="263"/>
        <end position="265"/>
    </location>
</feature>
<name>A0ABV2EF29_9CAUL</name>
<dbReference type="PROSITE" id="PS51635">
    <property type="entry name" value="PNPLA"/>
    <property type="match status" value="1"/>
</dbReference>
<feature type="short sequence motif" description="GXGXXG" evidence="2">
    <location>
        <begin position="88"/>
        <end position="93"/>
    </location>
</feature>
<keyword evidence="2" id="KW-0442">Lipid degradation</keyword>
<proteinExistence type="predicted"/>
<feature type="active site" description="Nucleophile" evidence="2">
    <location>
        <position position="119"/>
    </location>
</feature>
<gene>
    <name evidence="4" type="ORF">ABID41_000728</name>
</gene>
<dbReference type="Pfam" id="PF01734">
    <property type="entry name" value="Patatin"/>
    <property type="match status" value="1"/>
</dbReference>
<keyword evidence="1 2" id="KW-0443">Lipid metabolism</keyword>
<protein>
    <recommendedName>
        <fullName evidence="3">PNPLA domain-containing protein</fullName>
    </recommendedName>
</protein>
<keyword evidence="2" id="KW-0378">Hydrolase</keyword>
<reference evidence="4 5" key="1">
    <citation type="submission" date="2024-06" db="EMBL/GenBank/DDBJ databases">
        <title>Genomic Encyclopedia of Type Strains, Phase IV (KMG-IV): sequencing the most valuable type-strain genomes for metagenomic binning, comparative biology and taxonomic classification.</title>
        <authorList>
            <person name="Goeker M."/>
        </authorList>
    </citation>
    <scope>NUCLEOTIDE SEQUENCE [LARGE SCALE GENOMIC DNA]</scope>
    <source>
        <strain evidence="4 5">DSM 17809</strain>
    </source>
</reference>
<evidence type="ECO:0000256" key="2">
    <source>
        <dbReference type="PROSITE-ProRule" id="PRU01161"/>
    </source>
</evidence>
<dbReference type="SUPFAM" id="SSF52151">
    <property type="entry name" value="FabD/lysophospholipase-like"/>
    <property type="match status" value="1"/>
</dbReference>
<evidence type="ECO:0000259" key="3">
    <source>
        <dbReference type="PROSITE" id="PS51635"/>
    </source>
</evidence>
<accession>A0ABV2EF29</accession>
<dbReference type="InterPro" id="IPR002641">
    <property type="entry name" value="PNPLA_dom"/>
</dbReference>
<feature type="short sequence motif" description="GXSXG" evidence="2">
    <location>
        <begin position="117"/>
        <end position="121"/>
    </location>
</feature>
<feature type="domain" description="PNPLA" evidence="3">
    <location>
        <begin position="84"/>
        <end position="276"/>
    </location>
</feature>
<evidence type="ECO:0000313" key="4">
    <source>
        <dbReference type="EMBL" id="MET3525633.1"/>
    </source>
</evidence>